<dbReference type="KEGG" id="hdo:MUK72_07265"/>
<keyword evidence="1" id="KW-0812">Transmembrane</keyword>
<reference evidence="3" key="3">
    <citation type="submission" date="2023-12" db="EMBL/GenBank/DDBJ databases">
        <authorList>
            <person name="Sun Q."/>
            <person name="Inoue M."/>
        </authorList>
    </citation>
    <scope>NUCLEOTIDE SEQUENCE</scope>
    <source>
        <strain evidence="3">JCM 12289</strain>
    </source>
</reference>
<dbReference type="EMBL" id="BAAADN010000047">
    <property type="protein sequence ID" value="GAA0470672.1"/>
    <property type="molecule type" value="Genomic_DNA"/>
</dbReference>
<dbReference type="Pfam" id="PF25934">
    <property type="entry name" value="DUF7979"/>
    <property type="match status" value="1"/>
</dbReference>
<feature type="transmembrane region" description="Helical" evidence="1">
    <location>
        <begin position="124"/>
        <end position="145"/>
    </location>
</feature>
<dbReference type="InterPro" id="IPR058285">
    <property type="entry name" value="DUF7979"/>
</dbReference>
<protein>
    <recommendedName>
        <fullName evidence="2">DUF7979 domain-containing protein</fullName>
    </recommendedName>
</protein>
<dbReference type="Proteomes" id="UP001500962">
    <property type="component" value="Unassembled WGS sequence"/>
</dbReference>
<keyword evidence="1" id="KW-1133">Transmembrane helix</keyword>
<evidence type="ECO:0000313" key="4">
    <source>
        <dbReference type="EMBL" id="UOO96497.1"/>
    </source>
</evidence>
<evidence type="ECO:0000313" key="5">
    <source>
        <dbReference type="Proteomes" id="UP000830542"/>
    </source>
</evidence>
<sequence length="155" mass="15893">MDRTDTIAFTVRFLGAVLLAIGIGAAVVGGYALFQEDLGLCGNPLLEVSSPSAPASGPTLAASDLSGPERAALDEAVNGPTSDGEIDGPIRTDALREGAVVSYQGERYYAAIGSLNSCVSIDPLVFPLGMALVALGAAAYVSPTLRRWFESIMGS</sequence>
<proteinExistence type="predicted"/>
<dbReference type="RefSeq" id="WP_244705249.1">
    <property type="nucleotide sequence ID" value="NZ_BAAADN010000047.1"/>
</dbReference>
<dbReference type="Proteomes" id="UP000830542">
    <property type="component" value="Chromosome"/>
</dbReference>
<feature type="transmembrane region" description="Helical" evidence="1">
    <location>
        <begin position="12"/>
        <end position="34"/>
    </location>
</feature>
<evidence type="ECO:0000256" key="1">
    <source>
        <dbReference type="SAM" id="Phobius"/>
    </source>
</evidence>
<evidence type="ECO:0000259" key="2">
    <source>
        <dbReference type="Pfam" id="PF25934"/>
    </source>
</evidence>
<dbReference type="EMBL" id="CP095005">
    <property type="protein sequence ID" value="UOO96497.1"/>
    <property type="molecule type" value="Genomic_DNA"/>
</dbReference>
<accession>A0AAV3SIT7</accession>
<keyword evidence="5" id="KW-1185">Reference proteome</keyword>
<evidence type="ECO:0000313" key="3">
    <source>
        <dbReference type="EMBL" id="GAA0470672.1"/>
    </source>
</evidence>
<organism evidence="3 6">
    <name type="scientific">Halococcus dombrowskii</name>
    <dbReference type="NCBI Taxonomy" id="179637"/>
    <lineage>
        <taxon>Archaea</taxon>
        <taxon>Methanobacteriati</taxon>
        <taxon>Methanobacteriota</taxon>
        <taxon>Stenosarchaea group</taxon>
        <taxon>Halobacteria</taxon>
        <taxon>Halobacteriales</taxon>
        <taxon>Halococcaceae</taxon>
        <taxon>Halococcus</taxon>
    </lineage>
</organism>
<feature type="domain" description="DUF7979" evidence="2">
    <location>
        <begin position="48"/>
        <end position="110"/>
    </location>
</feature>
<evidence type="ECO:0000313" key="6">
    <source>
        <dbReference type="Proteomes" id="UP001500962"/>
    </source>
</evidence>
<name>A0AAV3SIT7_HALDO</name>
<gene>
    <name evidence="3" type="ORF">GCM10008985_29510</name>
    <name evidence="4" type="ORF">MUK72_07265</name>
</gene>
<reference evidence="3" key="1">
    <citation type="journal article" date="2014" name="Int. J. Syst. Evol. Microbiol.">
        <title>Complete genome sequence of Corynebacterium casei LMG S-19264T (=DSM 44701T), isolated from a smear-ripened cheese.</title>
        <authorList>
            <consortium name="US DOE Joint Genome Institute (JGI-PGF)"/>
            <person name="Walter F."/>
            <person name="Albersmeier A."/>
            <person name="Kalinowski J."/>
            <person name="Ruckert C."/>
        </authorList>
    </citation>
    <scope>NUCLEOTIDE SEQUENCE</scope>
    <source>
        <strain evidence="3">JCM 12289</strain>
    </source>
</reference>
<reference evidence="4" key="2">
    <citation type="submission" date="2022-04" db="EMBL/GenBank/DDBJ databases">
        <title>Sequencing and genomic assembly of Halococcus dombrowskii.</title>
        <authorList>
            <person name="Lim S.W."/>
            <person name="MacLea K.S."/>
        </authorList>
    </citation>
    <scope>NUCLEOTIDE SEQUENCE</scope>
    <source>
        <strain evidence="4">H4</strain>
    </source>
</reference>
<dbReference type="AlphaFoldDB" id="A0AAV3SIT7"/>
<dbReference type="GeneID" id="71761635"/>
<keyword evidence="1" id="KW-0472">Membrane</keyword>